<name>A0A932HZE2_UNCTE</name>
<protein>
    <submittedName>
        <fullName evidence="4">CBS domain-containing protein</fullName>
    </submittedName>
</protein>
<dbReference type="Pfam" id="PF00571">
    <property type="entry name" value="CBS"/>
    <property type="match status" value="2"/>
</dbReference>
<evidence type="ECO:0000313" key="5">
    <source>
        <dbReference type="Proteomes" id="UP000782312"/>
    </source>
</evidence>
<evidence type="ECO:0000256" key="1">
    <source>
        <dbReference type="ARBA" id="ARBA00023122"/>
    </source>
</evidence>
<dbReference type="PANTHER" id="PTHR43080:SF2">
    <property type="entry name" value="CBS DOMAIN-CONTAINING PROTEIN"/>
    <property type="match status" value="1"/>
</dbReference>
<dbReference type="Gene3D" id="3.10.580.10">
    <property type="entry name" value="CBS-domain"/>
    <property type="match status" value="1"/>
</dbReference>
<dbReference type="Proteomes" id="UP000782312">
    <property type="component" value="Unassembled WGS sequence"/>
</dbReference>
<evidence type="ECO:0000256" key="2">
    <source>
        <dbReference type="PROSITE-ProRule" id="PRU00703"/>
    </source>
</evidence>
<organism evidence="4 5">
    <name type="scientific">Tectimicrobiota bacterium</name>
    <dbReference type="NCBI Taxonomy" id="2528274"/>
    <lineage>
        <taxon>Bacteria</taxon>
        <taxon>Pseudomonadati</taxon>
        <taxon>Nitrospinota/Tectimicrobiota group</taxon>
        <taxon>Candidatus Tectimicrobiota</taxon>
    </lineage>
</organism>
<keyword evidence="1 2" id="KW-0129">CBS domain</keyword>
<dbReference type="PROSITE" id="PS51371">
    <property type="entry name" value="CBS"/>
    <property type="match status" value="2"/>
</dbReference>
<dbReference type="InterPro" id="IPR046342">
    <property type="entry name" value="CBS_dom_sf"/>
</dbReference>
<dbReference type="SMART" id="SM00116">
    <property type="entry name" value="CBS"/>
    <property type="match status" value="2"/>
</dbReference>
<reference evidence="4" key="1">
    <citation type="submission" date="2020-07" db="EMBL/GenBank/DDBJ databases">
        <title>Huge and variable diversity of episymbiotic CPR bacteria and DPANN archaea in groundwater ecosystems.</title>
        <authorList>
            <person name="He C.Y."/>
            <person name="Keren R."/>
            <person name="Whittaker M."/>
            <person name="Farag I.F."/>
            <person name="Doudna J."/>
            <person name="Cate J.H.D."/>
            <person name="Banfield J.F."/>
        </authorList>
    </citation>
    <scope>NUCLEOTIDE SEQUENCE</scope>
    <source>
        <strain evidence="4">NC_groundwater_763_Ag_S-0.2um_68_21</strain>
    </source>
</reference>
<dbReference type="InterPro" id="IPR051257">
    <property type="entry name" value="Diverse_CBS-Domain"/>
</dbReference>
<accession>A0A932HZE2</accession>
<feature type="domain" description="CBS" evidence="3">
    <location>
        <begin position="72"/>
        <end position="132"/>
    </location>
</feature>
<dbReference type="CDD" id="cd04622">
    <property type="entry name" value="CBS_pair_HRP1_like"/>
    <property type="match status" value="1"/>
</dbReference>
<evidence type="ECO:0000313" key="4">
    <source>
        <dbReference type="EMBL" id="MBI3128535.1"/>
    </source>
</evidence>
<gene>
    <name evidence="4" type="ORF">HYZ11_13100</name>
</gene>
<dbReference type="SUPFAM" id="SSF54631">
    <property type="entry name" value="CBS-domain pair"/>
    <property type="match status" value="1"/>
</dbReference>
<dbReference type="InterPro" id="IPR000644">
    <property type="entry name" value="CBS_dom"/>
</dbReference>
<dbReference type="AlphaFoldDB" id="A0A932HZE2"/>
<dbReference type="PANTHER" id="PTHR43080">
    <property type="entry name" value="CBS DOMAIN-CONTAINING PROTEIN CBSX3, MITOCHONDRIAL"/>
    <property type="match status" value="1"/>
</dbReference>
<sequence length="139" mass="15233">MQIREIMSTDVKVISPDATLTDAAATMKKGNFGMLPVGENDRIVGTITDRDIVVNAVAGGKDCRKASVRESMSPGVHYCFEDQDIDEAAKLMSDKQIRRLPILNRDKRLVGIISLGDFAVRSEEVEMAGKALEEVSAHR</sequence>
<dbReference type="EMBL" id="JACPUR010000031">
    <property type="protein sequence ID" value="MBI3128535.1"/>
    <property type="molecule type" value="Genomic_DNA"/>
</dbReference>
<feature type="domain" description="CBS" evidence="3">
    <location>
        <begin position="7"/>
        <end position="63"/>
    </location>
</feature>
<evidence type="ECO:0000259" key="3">
    <source>
        <dbReference type="PROSITE" id="PS51371"/>
    </source>
</evidence>
<comment type="caution">
    <text evidence="4">The sequence shown here is derived from an EMBL/GenBank/DDBJ whole genome shotgun (WGS) entry which is preliminary data.</text>
</comment>
<proteinExistence type="predicted"/>